<protein>
    <submittedName>
        <fullName evidence="2">Dinitrogenase iron-molybdenum cofactor biosynthesis protein</fullName>
    </submittedName>
</protein>
<dbReference type="RefSeq" id="WP_013254064.1">
    <property type="nucleotide sequence ID" value="NC_014364.1"/>
</dbReference>
<dbReference type="STRING" id="573413.Spirs_1473"/>
<dbReference type="CDD" id="cd00851">
    <property type="entry name" value="MTH1175"/>
    <property type="match status" value="1"/>
</dbReference>
<evidence type="ECO:0000313" key="2">
    <source>
        <dbReference type="EMBL" id="ADK80600.1"/>
    </source>
</evidence>
<dbReference type="EMBL" id="CP002116">
    <property type="protein sequence ID" value="ADK80600.1"/>
    <property type="molecule type" value="Genomic_DNA"/>
</dbReference>
<dbReference type="Gene3D" id="3.30.420.130">
    <property type="entry name" value="Dinitrogenase iron-molybdenum cofactor biosynthesis domain"/>
    <property type="match status" value="1"/>
</dbReference>
<dbReference type="PANTHER" id="PTHR42983:SF1">
    <property type="entry name" value="IRON-MOLYBDENUM PROTEIN"/>
    <property type="match status" value="1"/>
</dbReference>
<dbReference type="Pfam" id="PF02579">
    <property type="entry name" value="Nitro_FeMo-Co"/>
    <property type="match status" value="1"/>
</dbReference>
<organism evidence="2 3">
    <name type="scientific">Sediminispirochaeta smaragdinae (strain DSM 11293 / JCM 15392 / SEBR 4228)</name>
    <name type="common">Spirochaeta smaragdinae</name>
    <dbReference type="NCBI Taxonomy" id="573413"/>
    <lineage>
        <taxon>Bacteria</taxon>
        <taxon>Pseudomonadati</taxon>
        <taxon>Spirochaetota</taxon>
        <taxon>Spirochaetia</taxon>
        <taxon>Spirochaetales</taxon>
        <taxon>Spirochaetaceae</taxon>
        <taxon>Sediminispirochaeta</taxon>
    </lineage>
</organism>
<dbReference type="PANTHER" id="PTHR42983">
    <property type="entry name" value="DINITROGENASE IRON-MOLYBDENUM COFACTOR PROTEIN-RELATED"/>
    <property type="match status" value="1"/>
</dbReference>
<dbReference type="eggNOG" id="COG1433">
    <property type="taxonomic scope" value="Bacteria"/>
</dbReference>
<sequence>MKIALPASESGEIESHFGHCSGFVVFTIENGAIASEERVIPPPGCGCKSTIIPDLVHAGVTIMIAGNMGPGAAMLIGDNGIDLYRGAEGNAREAVEAFLAGRLSDHDVGCGDHGHDHECSHH</sequence>
<gene>
    <name evidence="2" type="ordered locus">Spirs_1473</name>
</gene>
<keyword evidence="3" id="KW-1185">Reference proteome</keyword>
<dbReference type="HOGENOM" id="CLU_104194_2_0_12"/>
<name>E1R565_SEDSS</name>
<evidence type="ECO:0000313" key="3">
    <source>
        <dbReference type="Proteomes" id="UP000002318"/>
    </source>
</evidence>
<dbReference type="OrthoDB" id="280278at2"/>
<dbReference type="AlphaFoldDB" id="E1R565"/>
<accession>E1R565</accession>
<dbReference type="Proteomes" id="UP000002318">
    <property type="component" value="Chromosome"/>
</dbReference>
<feature type="domain" description="Dinitrogenase iron-molybdenum cofactor biosynthesis" evidence="1">
    <location>
        <begin position="11"/>
        <end position="99"/>
    </location>
</feature>
<dbReference type="KEGG" id="ssm:Spirs_1473"/>
<reference evidence="2 3" key="1">
    <citation type="journal article" date="2010" name="Stand. Genomic Sci.">
        <title>Complete genome sequence of Spirochaeta smaragdinae type strain (SEBR 4228).</title>
        <authorList>
            <person name="Mavromatis K."/>
            <person name="Yasawong M."/>
            <person name="Chertkov O."/>
            <person name="Lapidus A."/>
            <person name="Lucas S."/>
            <person name="Nolan M."/>
            <person name="Del Rio T.G."/>
            <person name="Tice H."/>
            <person name="Cheng J.F."/>
            <person name="Pitluck S."/>
            <person name="Liolios K."/>
            <person name="Ivanova N."/>
            <person name="Tapia R."/>
            <person name="Han C."/>
            <person name="Bruce D."/>
            <person name="Goodwin L."/>
            <person name="Pati A."/>
            <person name="Chen A."/>
            <person name="Palaniappan K."/>
            <person name="Land M."/>
            <person name="Hauser L."/>
            <person name="Chang Y.J."/>
            <person name="Jeffries C.D."/>
            <person name="Detter J.C."/>
            <person name="Rohde M."/>
            <person name="Brambilla E."/>
            <person name="Spring S."/>
            <person name="Goker M."/>
            <person name="Sikorski J."/>
            <person name="Woyke T."/>
            <person name="Bristow J."/>
            <person name="Eisen J.A."/>
            <person name="Markowitz V."/>
            <person name="Hugenholtz P."/>
            <person name="Klenk H.P."/>
            <person name="Kyrpides N.C."/>
        </authorList>
    </citation>
    <scope>NUCLEOTIDE SEQUENCE [LARGE SCALE GENOMIC DNA]</scope>
    <source>
        <strain evidence="3">DSM 11293 / JCM 15392 / SEBR 4228</strain>
    </source>
</reference>
<dbReference type="InterPro" id="IPR003731">
    <property type="entry name" value="Di-Nase_FeMo-co_biosynth"/>
</dbReference>
<evidence type="ECO:0000259" key="1">
    <source>
        <dbReference type="Pfam" id="PF02579"/>
    </source>
</evidence>
<dbReference type="InterPro" id="IPR036105">
    <property type="entry name" value="DiNase_FeMo-co_biosyn_sf"/>
</dbReference>
<dbReference type="InterPro" id="IPR033913">
    <property type="entry name" value="MTH1175_dom"/>
</dbReference>
<proteinExistence type="predicted"/>
<dbReference type="SUPFAM" id="SSF53146">
    <property type="entry name" value="Nitrogenase accessory factor-like"/>
    <property type="match status" value="1"/>
</dbReference>